<accession>A0A6N3JWY9</accession>
<evidence type="ECO:0000256" key="1">
    <source>
        <dbReference type="SAM" id="MobiDB-lite"/>
    </source>
</evidence>
<reference evidence="3 4" key="1">
    <citation type="submission" date="2018-07" db="EMBL/GenBank/DDBJ databases">
        <authorList>
            <person name="Ye Y."/>
        </authorList>
    </citation>
    <scope>NUCLEOTIDE SEQUENCE [LARGE SCALE GENOMIC DNA]</scope>
    <source>
        <strain evidence="4">H14(2018)</strain>
    </source>
</reference>
<evidence type="ECO:0000313" key="3">
    <source>
        <dbReference type="EMBL" id="AXH89379.1"/>
    </source>
</evidence>
<dbReference type="AlphaFoldDB" id="A0A6N3JWY9"/>
<proteinExistence type="predicted"/>
<keyword evidence="2" id="KW-0812">Transmembrane</keyword>
<dbReference type="EMBL" id="CP031263">
    <property type="protein sequence ID" value="AXH89379.1"/>
    <property type="molecule type" value="Genomic_DNA"/>
</dbReference>
<keyword evidence="2" id="KW-1133">Transmembrane helix</keyword>
<reference evidence="3 4" key="2">
    <citation type="submission" date="2018-08" db="EMBL/GenBank/DDBJ databases">
        <title>Streptomyces kandeliansis sp. nov., an endophytic bacterium isolated from mangrove plant.</title>
        <authorList>
            <person name="Wang R."/>
        </authorList>
    </citation>
    <scope>NUCLEOTIDE SEQUENCE [LARGE SCALE GENOMIC DNA]</scope>
    <source>
        <strain evidence="4">H14(2018)</strain>
    </source>
</reference>
<feature type="region of interest" description="Disordered" evidence="1">
    <location>
        <begin position="59"/>
        <end position="81"/>
    </location>
</feature>
<protein>
    <submittedName>
        <fullName evidence="3">Uncharacterized protein</fullName>
    </submittedName>
</protein>
<dbReference type="Proteomes" id="UP000253958">
    <property type="component" value="Chromosome"/>
</dbReference>
<organism evidence="3 4">
    <name type="scientific">Micromonospora aurantiaca</name>
    <name type="common">nom. illeg.</name>
    <dbReference type="NCBI Taxonomy" id="47850"/>
    <lineage>
        <taxon>Bacteria</taxon>
        <taxon>Bacillati</taxon>
        <taxon>Actinomycetota</taxon>
        <taxon>Actinomycetes</taxon>
        <taxon>Micromonosporales</taxon>
        <taxon>Micromonosporaceae</taxon>
        <taxon>Micromonospora</taxon>
    </lineage>
</organism>
<evidence type="ECO:0000313" key="4">
    <source>
        <dbReference type="Proteomes" id="UP000253958"/>
    </source>
</evidence>
<name>A0A6N3JWY9_9ACTN</name>
<evidence type="ECO:0000256" key="2">
    <source>
        <dbReference type="SAM" id="Phobius"/>
    </source>
</evidence>
<gene>
    <name evidence="3" type="ORF">DVH21_05200</name>
</gene>
<sequence>MNVRTIAAHAAVASLPTIVWEVGIHLPAGDPGLLLKAAGVTPFVFAAVLLLVGADAQRRSQPAGPKQQQRGPQPVRKELAR</sequence>
<keyword evidence="2" id="KW-0472">Membrane</keyword>
<dbReference type="RefSeq" id="WP_114918933.1">
    <property type="nucleotide sequence ID" value="NZ_CP031263.1"/>
</dbReference>
<feature type="transmembrane region" description="Helical" evidence="2">
    <location>
        <begin position="33"/>
        <end position="52"/>
    </location>
</feature>